<dbReference type="GO" id="GO:0009330">
    <property type="term" value="C:DNA topoisomerase type II (double strand cut, ATP-hydrolyzing) complex"/>
    <property type="evidence" value="ECO:0007669"/>
    <property type="project" value="TreeGrafter"/>
</dbReference>
<evidence type="ECO:0000313" key="1">
    <source>
        <dbReference type="EMBL" id="EFA28783.1"/>
    </source>
</evidence>
<dbReference type="Pfam" id="PF03989">
    <property type="entry name" value="DNA_gyraseA_C"/>
    <property type="match status" value="3"/>
</dbReference>
<dbReference type="SUPFAM" id="SSF101904">
    <property type="entry name" value="GyrA/ParC C-terminal domain-like"/>
    <property type="match status" value="1"/>
</dbReference>
<name>A0A7G2JZN4_HAEIF</name>
<dbReference type="GO" id="GO:0003677">
    <property type="term" value="F:DNA binding"/>
    <property type="evidence" value="ECO:0007669"/>
    <property type="project" value="InterPro"/>
</dbReference>
<dbReference type="AlphaFoldDB" id="A0A7G2JZN4"/>
<comment type="caution">
    <text evidence="1">The sequence shown here is derived from an EMBL/GenBank/DDBJ whole genome shotgun (WGS) entry which is preliminary data.</text>
</comment>
<proteinExistence type="predicted"/>
<reference evidence="1" key="1">
    <citation type="journal article" date="2010" name="Genomics">
        <title>Tracing phylogenomic events leading to diversity of Haemophilus influenzae and the emergence of Brazilian Purpuric Fever (BPF)-associated clones.</title>
        <authorList>
            <person name="Papazisi L."/>
            <person name="Ratnayake S."/>
            <person name="Remortel B.G."/>
            <person name="Bock G.R."/>
            <person name="Liang W."/>
            <person name="Saeed A.I."/>
            <person name="Liu J."/>
            <person name="Fleischmann R.D."/>
            <person name="Kilian M."/>
            <person name="Peterson S.N."/>
        </authorList>
    </citation>
    <scope>NUCLEOTIDE SEQUENCE [LARGE SCALE GENOMIC DNA]</scope>
    <source>
        <strain evidence="1">HK1212</strain>
    </source>
</reference>
<dbReference type="InterPro" id="IPR050220">
    <property type="entry name" value="Type_II_DNA_Topoisomerases"/>
</dbReference>
<gene>
    <name evidence="1" type="primary">gyrA</name>
    <name evidence="1" type="ORF">HAINFHK1212_0753</name>
</gene>
<dbReference type="Gene3D" id="2.120.10.90">
    <property type="entry name" value="DNA gyrase/topoisomerase IV, subunit A, C-terminal"/>
    <property type="match status" value="1"/>
</dbReference>
<protein>
    <submittedName>
        <fullName evidence="1">DNA gyrase, A subunit</fullName>
        <ecNumber evidence="1">5.99.1.3</ecNumber>
    </submittedName>
</protein>
<organism evidence="1">
    <name type="scientific">Haemophilus influenzae HK1212</name>
    <dbReference type="NCBI Taxonomy" id="456482"/>
    <lineage>
        <taxon>Bacteria</taxon>
        <taxon>Pseudomonadati</taxon>
        <taxon>Pseudomonadota</taxon>
        <taxon>Gammaproteobacteria</taxon>
        <taxon>Pasteurellales</taxon>
        <taxon>Pasteurellaceae</taxon>
        <taxon>Haemophilus</taxon>
    </lineage>
</organism>
<dbReference type="EC" id="5.99.1.3" evidence="1"/>
<dbReference type="PANTHER" id="PTHR43493:SF5">
    <property type="entry name" value="DNA GYRASE SUBUNIT A, CHLOROPLASTIC_MITOCHONDRIAL"/>
    <property type="match status" value="1"/>
</dbReference>
<dbReference type="InterPro" id="IPR006691">
    <property type="entry name" value="GyrA/parC_rep"/>
</dbReference>
<dbReference type="InterPro" id="IPR035516">
    <property type="entry name" value="Gyrase/topoIV_suA_C"/>
</dbReference>
<dbReference type="PANTHER" id="PTHR43493">
    <property type="entry name" value="DNA GYRASE/TOPOISOMERASE SUBUNIT A"/>
    <property type="match status" value="1"/>
</dbReference>
<feature type="non-terminal residue" evidence="1">
    <location>
        <position position="157"/>
    </location>
</feature>
<dbReference type="GO" id="GO:0005737">
    <property type="term" value="C:cytoplasm"/>
    <property type="evidence" value="ECO:0007669"/>
    <property type="project" value="TreeGrafter"/>
</dbReference>
<dbReference type="EMBL" id="ABFC01000536">
    <property type="protein sequence ID" value="EFA28783.1"/>
    <property type="molecule type" value="Genomic_DNA"/>
</dbReference>
<sequence length="157" mass="16878">MLFSSQGRVVRFAENAVRAMGRLATGVRGIKLALTNDISDDESAVEIEEISDDNAEASLDLNIDKVVSLVVPKGEGAILTATQNGYGKRTQLSEYPTKSRNTKGVISIKVSERNGKVVAATQVEETDQIMLITDAGTLVRTRVSEVSIVGRNTQGVR</sequence>
<dbReference type="GO" id="GO:0006265">
    <property type="term" value="P:DNA topological change"/>
    <property type="evidence" value="ECO:0007669"/>
    <property type="project" value="InterPro"/>
</dbReference>
<keyword evidence="1" id="KW-0413">Isomerase</keyword>
<accession>A0A7G2JZN4</accession>
<dbReference type="GO" id="GO:0005524">
    <property type="term" value="F:ATP binding"/>
    <property type="evidence" value="ECO:0007669"/>
    <property type="project" value="InterPro"/>
</dbReference>
<dbReference type="GO" id="GO:0003918">
    <property type="term" value="F:DNA topoisomerase type II (double strand cut, ATP-hydrolyzing) activity"/>
    <property type="evidence" value="ECO:0007669"/>
    <property type="project" value="TreeGrafter"/>
</dbReference>